<dbReference type="PANTHER" id="PTHR42852">
    <property type="entry name" value="THIOL:DISULFIDE INTERCHANGE PROTEIN DSBE"/>
    <property type="match status" value="1"/>
</dbReference>
<accession>A0A1G7AYL3</accession>
<proteinExistence type="predicted"/>
<keyword evidence="2" id="KW-0201">Cytochrome c-type biogenesis</keyword>
<evidence type="ECO:0000313" key="7">
    <source>
        <dbReference type="Proteomes" id="UP000198757"/>
    </source>
</evidence>
<reference evidence="7" key="1">
    <citation type="submission" date="2016-10" db="EMBL/GenBank/DDBJ databases">
        <authorList>
            <person name="Varghese N."/>
            <person name="Submissions S."/>
        </authorList>
    </citation>
    <scope>NUCLEOTIDE SEQUENCE [LARGE SCALE GENOMIC DNA]</scope>
    <source>
        <strain evidence="7">DSM 25811 / CCM 8410 / LMG 26954 / E90</strain>
    </source>
</reference>
<dbReference type="RefSeq" id="WP_176954542.1">
    <property type="nucleotide sequence ID" value="NZ_FMZO01000026.1"/>
</dbReference>
<dbReference type="InterPro" id="IPR050553">
    <property type="entry name" value="Thioredoxin_ResA/DsbE_sf"/>
</dbReference>
<evidence type="ECO:0000313" key="6">
    <source>
        <dbReference type="EMBL" id="SDE19974.1"/>
    </source>
</evidence>
<organism evidence="6 7">
    <name type="scientific">Niabella drilacis (strain DSM 25811 / CCM 8410 / CCUG 62505 / LMG 26954 / E90)</name>
    <dbReference type="NCBI Taxonomy" id="1285928"/>
    <lineage>
        <taxon>Bacteria</taxon>
        <taxon>Pseudomonadati</taxon>
        <taxon>Bacteroidota</taxon>
        <taxon>Chitinophagia</taxon>
        <taxon>Chitinophagales</taxon>
        <taxon>Chitinophagaceae</taxon>
        <taxon>Niabella</taxon>
    </lineage>
</organism>
<dbReference type="SUPFAM" id="SSF52833">
    <property type="entry name" value="Thioredoxin-like"/>
    <property type="match status" value="1"/>
</dbReference>
<keyword evidence="4" id="KW-0676">Redox-active center</keyword>
<evidence type="ECO:0000256" key="3">
    <source>
        <dbReference type="ARBA" id="ARBA00023157"/>
    </source>
</evidence>
<dbReference type="Pfam" id="PF00578">
    <property type="entry name" value="AhpC-TSA"/>
    <property type="match status" value="1"/>
</dbReference>
<protein>
    <submittedName>
        <fullName evidence="6">Peroxiredoxin</fullName>
    </submittedName>
</protein>
<keyword evidence="7" id="KW-1185">Reference proteome</keyword>
<dbReference type="GO" id="GO:0016209">
    <property type="term" value="F:antioxidant activity"/>
    <property type="evidence" value="ECO:0007669"/>
    <property type="project" value="InterPro"/>
</dbReference>
<evidence type="ECO:0000259" key="5">
    <source>
        <dbReference type="PROSITE" id="PS51352"/>
    </source>
</evidence>
<dbReference type="InterPro" id="IPR000866">
    <property type="entry name" value="AhpC/TSA"/>
</dbReference>
<dbReference type="PANTHER" id="PTHR42852:SF6">
    <property type="entry name" value="THIOL:DISULFIDE INTERCHANGE PROTEIN DSBE"/>
    <property type="match status" value="1"/>
</dbReference>
<comment type="subcellular location">
    <subcellularLocation>
        <location evidence="1">Cell envelope</location>
    </subcellularLocation>
</comment>
<dbReference type="EMBL" id="FMZO01000026">
    <property type="protein sequence ID" value="SDE19974.1"/>
    <property type="molecule type" value="Genomic_DNA"/>
</dbReference>
<gene>
    <name evidence="6" type="ORF">SAMN04487894_1265</name>
</gene>
<dbReference type="GO" id="GO:0030313">
    <property type="term" value="C:cell envelope"/>
    <property type="evidence" value="ECO:0007669"/>
    <property type="project" value="UniProtKB-SubCell"/>
</dbReference>
<keyword evidence="3" id="KW-1015">Disulfide bond</keyword>
<name>A0A1G7AYL3_NIADE</name>
<dbReference type="AlphaFoldDB" id="A0A1G7AYL3"/>
<feature type="domain" description="Thioredoxin" evidence="5">
    <location>
        <begin position="1"/>
        <end position="142"/>
    </location>
</feature>
<evidence type="ECO:0000256" key="4">
    <source>
        <dbReference type="ARBA" id="ARBA00023284"/>
    </source>
</evidence>
<sequence length="142" mass="16407">MGGKAPNFTLNNVLGNPVSLRDIKQKYLLIDFWASWCRPCRRENKNLVNVYKKYKNKGFSIVSISLDEYSKKEDWIKAIKSDGLAWTQLSDLKGMESPVALLYRVAKLPQNFLVDADGIIIAKDLYETDLEKYLEKILYPQK</sequence>
<dbReference type="InterPro" id="IPR036249">
    <property type="entry name" value="Thioredoxin-like_sf"/>
</dbReference>
<dbReference type="Proteomes" id="UP000198757">
    <property type="component" value="Unassembled WGS sequence"/>
</dbReference>
<dbReference type="GO" id="GO:0017004">
    <property type="term" value="P:cytochrome complex assembly"/>
    <property type="evidence" value="ECO:0007669"/>
    <property type="project" value="UniProtKB-KW"/>
</dbReference>
<dbReference type="CDD" id="cd02966">
    <property type="entry name" value="TlpA_like_family"/>
    <property type="match status" value="1"/>
</dbReference>
<dbReference type="PROSITE" id="PS51352">
    <property type="entry name" value="THIOREDOXIN_2"/>
    <property type="match status" value="1"/>
</dbReference>
<evidence type="ECO:0000256" key="2">
    <source>
        <dbReference type="ARBA" id="ARBA00022748"/>
    </source>
</evidence>
<dbReference type="InterPro" id="IPR013766">
    <property type="entry name" value="Thioredoxin_domain"/>
</dbReference>
<dbReference type="Gene3D" id="3.40.30.10">
    <property type="entry name" value="Glutaredoxin"/>
    <property type="match status" value="1"/>
</dbReference>
<evidence type="ECO:0000256" key="1">
    <source>
        <dbReference type="ARBA" id="ARBA00004196"/>
    </source>
</evidence>
<dbReference type="GO" id="GO:0016491">
    <property type="term" value="F:oxidoreductase activity"/>
    <property type="evidence" value="ECO:0007669"/>
    <property type="project" value="InterPro"/>
</dbReference>
<dbReference type="STRING" id="1285928.SAMN04487894_1265"/>